<proteinExistence type="predicted"/>
<keyword evidence="2" id="KW-1185">Reference proteome</keyword>
<accession>A0ABN4KE46</accession>
<dbReference type="Proteomes" id="UP000065822">
    <property type="component" value="Chromosome"/>
</dbReference>
<organism evidence="1 2">
    <name type="scientific">Capnocytophaga haemolytica</name>
    <dbReference type="NCBI Taxonomy" id="45243"/>
    <lineage>
        <taxon>Bacteria</taxon>
        <taxon>Pseudomonadati</taxon>
        <taxon>Bacteroidota</taxon>
        <taxon>Flavobacteriia</taxon>
        <taxon>Flavobacteriales</taxon>
        <taxon>Flavobacteriaceae</taxon>
        <taxon>Capnocytophaga</taxon>
    </lineage>
</organism>
<sequence length="129" mass="14528">MRKIILVMLTALVTLSCSKNEDKKEEKATNPLIGTKWTTEDYIAELIYGKTCTTSIEFLDETRCQTINVRKTTYITSGTDVIEGVYQVKGDSVFWSDGRNDKTLNNRGKVSGSTITTPIKNMTYIKESK</sequence>
<protein>
    <recommendedName>
        <fullName evidence="3">Lipocalin-like domain-containing protein</fullName>
    </recommendedName>
</protein>
<evidence type="ECO:0000313" key="1">
    <source>
        <dbReference type="EMBL" id="AMD85064.1"/>
    </source>
</evidence>
<evidence type="ECO:0008006" key="3">
    <source>
        <dbReference type="Google" id="ProtNLM"/>
    </source>
</evidence>
<dbReference type="PROSITE" id="PS51257">
    <property type="entry name" value="PROKAR_LIPOPROTEIN"/>
    <property type="match status" value="1"/>
</dbReference>
<reference evidence="1 2" key="1">
    <citation type="submission" date="2016-02" db="EMBL/GenBank/DDBJ databases">
        <authorList>
            <person name="Holder M.E."/>
            <person name="Ajami N.J."/>
            <person name="Petrosino J.F."/>
        </authorList>
    </citation>
    <scope>NUCLEOTIDE SEQUENCE [LARGE SCALE GENOMIC DNA]</scope>
    <source>
        <strain evidence="1 2">CCUG 32990</strain>
    </source>
</reference>
<evidence type="ECO:0000313" key="2">
    <source>
        <dbReference type="Proteomes" id="UP000065822"/>
    </source>
</evidence>
<dbReference type="RefSeq" id="WP_066429116.1">
    <property type="nucleotide sequence ID" value="NZ_CP014227.1"/>
</dbReference>
<dbReference type="EMBL" id="CP014227">
    <property type="protein sequence ID" value="AMD85064.1"/>
    <property type="molecule type" value="Genomic_DNA"/>
</dbReference>
<name>A0ABN4KE46_9FLAO</name>
<gene>
    <name evidence="1" type="ORF">AXF12_05750</name>
</gene>